<dbReference type="EMBL" id="UOFV01000274">
    <property type="protein sequence ID" value="VAX01814.1"/>
    <property type="molecule type" value="Genomic_DNA"/>
</dbReference>
<organism evidence="2">
    <name type="scientific">hydrothermal vent metagenome</name>
    <dbReference type="NCBI Taxonomy" id="652676"/>
    <lineage>
        <taxon>unclassified sequences</taxon>
        <taxon>metagenomes</taxon>
        <taxon>ecological metagenomes</taxon>
    </lineage>
</organism>
<name>A0A3B1APM7_9ZZZZ</name>
<keyword evidence="1" id="KW-0472">Membrane</keyword>
<sequence>MLINAFGLSSIKPSAHAKKLACITGKSVEQTAQFFVGIYVSVIGIVLFSSVNHRIYFTKK</sequence>
<feature type="transmembrane region" description="Helical" evidence="1">
    <location>
        <begin position="34"/>
        <end position="51"/>
    </location>
</feature>
<protein>
    <submittedName>
        <fullName evidence="2">Uncharacterized protein</fullName>
    </submittedName>
</protein>
<evidence type="ECO:0000256" key="1">
    <source>
        <dbReference type="SAM" id="Phobius"/>
    </source>
</evidence>
<keyword evidence="1" id="KW-0812">Transmembrane</keyword>
<gene>
    <name evidence="2" type="ORF">MNBD_GAMMA19-943</name>
</gene>
<reference evidence="2" key="1">
    <citation type="submission" date="2018-06" db="EMBL/GenBank/DDBJ databases">
        <authorList>
            <person name="Zhirakovskaya E."/>
        </authorList>
    </citation>
    <scope>NUCLEOTIDE SEQUENCE</scope>
</reference>
<proteinExistence type="predicted"/>
<evidence type="ECO:0000313" key="2">
    <source>
        <dbReference type="EMBL" id="VAX01814.1"/>
    </source>
</evidence>
<dbReference type="AlphaFoldDB" id="A0A3B1APM7"/>
<accession>A0A3B1APM7</accession>
<keyword evidence="1" id="KW-1133">Transmembrane helix</keyword>